<keyword evidence="3" id="KW-1185">Reference proteome</keyword>
<organism evidence="2 3">
    <name type="scientific">Bondarzewia mesenterica</name>
    <dbReference type="NCBI Taxonomy" id="1095465"/>
    <lineage>
        <taxon>Eukaryota</taxon>
        <taxon>Fungi</taxon>
        <taxon>Dikarya</taxon>
        <taxon>Basidiomycota</taxon>
        <taxon>Agaricomycotina</taxon>
        <taxon>Agaricomycetes</taxon>
        <taxon>Russulales</taxon>
        <taxon>Bondarzewiaceae</taxon>
        <taxon>Bondarzewia</taxon>
    </lineage>
</organism>
<reference evidence="2 3" key="1">
    <citation type="submission" date="2019-02" db="EMBL/GenBank/DDBJ databases">
        <title>Genome sequencing of the rare red list fungi Bondarzewia mesenterica.</title>
        <authorList>
            <person name="Buettner E."/>
            <person name="Kellner H."/>
        </authorList>
    </citation>
    <scope>NUCLEOTIDE SEQUENCE [LARGE SCALE GENOMIC DNA]</scope>
    <source>
        <strain evidence="2 3">DSM 108281</strain>
    </source>
</reference>
<name>A0A4V3XEV4_9AGAM</name>
<protein>
    <submittedName>
        <fullName evidence="2">Uncharacterized protein</fullName>
    </submittedName>
</protein>
<dbReference type="EMBL" id="SGPL01000232">
    <property type="protein sequence ID" value="THH15063.1"/>
    <property type="molecule type" value="Genomic_DNA"/>
</dbReference>
<proteinExistence type="predicted"/>
<dbReference type="AlphaFoldDB" id="A0A4V3XEV4"/>
<accession>A0A4V3XEV4</accession>
<evidence type="ECO:0000313" key="3">
    <source>
        <dbReference type="Proteomes" id="UP000310158"/>
    </source>
</evidence>
<gene>
    <name evidence="2" type="ORF">EW146_g5354</name>
</gene>
<comment type="caution">
    <text evidence="2">The sequence shown here is derived from an EMBL/GenBank/DDBJ whole genome shotgun (WGS) entry which is preliminary data.</text>
</comment>
<evidence type="ECO:0000256" key="1">
    <source>
        <dbReference type="SAM" id="MobiDB-lite"/>
    </source>
</evidence>
<feature type="compositionally biased region" description="Low complexity" evidence="1">
    <location>
        <begin position="93"/>
        <end position="103"/>
    </location>
</feature>
<dbReference type="Proteomes" id="UP000310158">
    <property type="component" value="Unassembled WGS sequence"/>
</dbReference>
<sequence length="159" mass="17080">MLVRDFKVDENFSGWQATSSNFKLVSGNLEISQIVVIPKMPGPVTLTFMRTEHSLADAGPPLEVSEVPREHKLIKQEPDLSGSGAESLTFGAAAAPATSTSGSEIKGSETKLLHGSSGTKGMYFDDDFNLIFPPPPYRRCHRRTGLAIQDGTEGAEDAS</sequence>
<feature type="region of interest" description="Disordered" evidence="1">
    <location>
        <begin position="93"/>
        <end position="112"/>
    </location>
</feature>
<evidence type="ECO:0000313" key="2">
    <source>
        <dbReference type="EMBL" id="THH15063.1"/>
    </source>
</evidence>